<dbReference type="FunFam" id="1.10.510.10:FF:000235">
    <property type="entry name" value="Serine/threonine-protein kinase ark1"/>
    <property type="match status" value="1"/>
</dbReference>
<keyword evidence="2 13" id="KW-0723">Serine/threonine-protein kinase</keyword>
<dbReference type="GO" id="GO:0005524">
    <property type="term" value="F:ATP binding"/>
    <property type="evidence" value="ECO:0007669"/>
    <property type="project" value="UniProtKB-UniRule"/>
</dbReference>
<feature type="region of interest" description="Disordered" evidence="15">
    <location>
        <begin position="113"/>
        <end position="187"/>
    </location>
</feature>
<dbReference type="PROSITE" id="PS50011">
    <property type="entry name" value="PROTEIN_KINASE_DOM"/>
    <property type="match status" value="1"/>
</dbReference>
<evidence type="ECO:0000256" key="7">
    <source>
        <dbReference type="ARBA" id="ARBA00047899"/>
    </source>
</evidence>
<dbReference type="PANTHER" id="PTHR24350">
    <property type="entry name" value="SERINE/THREONINE-PROTEIN KINASE IAL-RELATED"/>
    <property type="match status" value="1"/>
</dbReference>
<dbReference type="EMBL" id="GAKP01001617">
    <property type="protein sequence ID" value="JAC57335.1"/>
    <property type="molecule type" value="Transcribed_RNA"/>
</dbReference>
<evidence type="ECO:0000256" key="12">
    <source>
        <dbReference type="PROSITE-ProRule" id="PRU10141"/>
    </source>
</evidence>
<dbReference type="InterPro" id="IPR011009">
    <property type="entry name" value="Kinase-like_dom_sf"/>
</dbReference>
<dbReference type="GO" id="GO:0030496">
    <property type="term" value="C:midbody"/>
    <property type="evidence" value="ECO:0007669"/>
    <property type="project" value="UniProtKB-SubCell"/>
</dbReference>
<dbReference type="KEGG" id="bdr:105223340"/>
<dbReference type="RefSeq" id="XP_011199354.2">
    <property type="nucleotide sequence ID" value="XM_011201052.4"/>
</dbReference>
<comment type="catalytic activity">
    <reaction evidence="7 14">
        <text>L-threonyl-[protein] + ATP = O-phospho-L-threonyl-[protein] + ADP + H(+)</text>
        <dbReference type="Rhea" id="RHEA:46608"/>
        <dbReference type="Rhea" id="RHEA-COMP:11060"/>
        <dbReference type="Rhea" id="RHEA-COMP:11605"/>
        <dbReference type="ChEBI" id="CHEBI:15378"/>
        <dbReference type="ChEBI" id="CHEBI:30013"/>
        <dbReference type="ChEBI" id="CHEBI:30616"/>
        <dbReference type="ChEBI" id="CHEBI:61977"/>
        <dbReference type="ChEBI" id="CHEBI:456216"/>
        <dbReference type="EC" id="2.7.11.1"/>
    </reaction>
</comment>
<dbReference type="InterPro" id="IPR000719">
    <property type="entry name" value="Prot_kinase_dom"/>
</dbReference>
<dbReference type="OrthoDB" id="377346at2759"/>
<dbReference type="InterPro" id="IPR008271">
    <property type="entry name" value="Ser/Thr_kinase_AS"/>
</dbReference>
<feature type="binding site" evidence="10">
    <location>
        <position position="207"/>
    </location>
    <ligand>
        <name>ATP</name>
        <dbReference type="ChEBI" id="CHEBI:30616"/>
    </ligand>
</feature>
<evidence type="ECO:0000256" key="5">
    <source>
        <dbReference type="ARBA" id="ARBA00022777"/>
    </source>
</evidence>
<feature type="domain" description="Protein kinase" evidence="16">
    <location>
        <begin position="197"/>
        <end position="449"/>
    </location>
</feature>
<evidence type="ECO:0000256" key="6">
    <source>
        <dbReference type="ARBA" id="ARBA00022840"/>
    </source>
</evidence>
<dbReference type="InterPro" id="IPR030616">
    <property type="entry name" value="Aur-like"/>
</dbReference>
<feature type="region of interest" description="Disordered" evidence="15">
    <location>
        <begin position="1"/>
        <end position="37"/>
    </location>
</feature>
<feature type="cross-link" description="Glycyl lysine isopeptide (Lys-Gly) (interchain with G-Cter in SUMO2)" evidence="11">
    <location>
        <position position="324"/>
    </location>
</feature>
<dbReference type="EC" id="2.7.11.1" evidence="14"/>
<dbReference type="PROSITE" id="PS00108">
    <property type="entry name" value="PROTEIN_KINASE_ST"/>
    <property type="match status" value="1"/>
</dbReference>
<dbReference type="CDD" id="cd14007">
    <property type="entry name" value="STKc_Aurora"/>
    <property type="match status" value="1"/>
</dbReference>
<evidence type="ECO:0000256" key="2">
    <source>
        <dbReference type="ARBA" id="ARBA00022527"/>
    </source>
</evidence>
<dbReference type="InterPro" id="IPR017441">
    <property type="entry name" value="Protein_kinase_ATP_BS"/>
</dbReference>
<dbReference type="AlphaFoldDB" id="A0A034WT24"/>
<sequence length="454" mass="51064">MYRKPISALNGKENHLQAIKPLPPPPQKQHNTKNTLNENMKGVSPIAMPRPMPSNRAGNLLGGLPASRTTQVTSTAVTQKKLLTNNNSVRSITGPLVSSTTKHISQQVVAPAATVSMTKPSASVVSTSSNNKVASNQTKTEKEKSNFEPNANSTEVPPKTVAKVEDKDSKDESNKAENEKTGECNKKEKKSWSLSNFDIGRPLGRGKFGNVYLAREKESKFVVALKVLFKKQIHESNVEHQVRREIEIQSHLRHPHILRLYGYFHDDARIYLILEYAPKGTLFKELQSQPLKRFNEPTSAIYIRSLASALQYLHERDVIHRDIKPENLLLGHKGDLKIADFGWSVHEPNSMRTTLCGTLDYLPPEMVQGKPHTKNVDLWSLGVLCYELIVGRAPFLATDYDETYKKIIKVDYKLPEFVSRAAAHFISKLLVLNPQQRLPLDQVFLHPWVAAHIK</sequence>
<dbReference type="SMART" id="SM00220">
    <property type="entry name" value="S_TKc"/>
    <property type="match status" value="1"/>
</dbReference>
<dbReference type="GO" id="GO:0032506">
    <property type="term" value="P:cytokinetic process"/>
    <property type="evidence" value="ECO:0007669"/>
    <property type="project" value="UniProtKB-ARBA"/>
</dbReference>
<evidence type="ECO:0000256" key="15">
    <source>
        <dbReference type="SAM" id="MobiDB-lite"/>
    </source>
</evidence>
<comment type="catalytic activity">
    <reaction evidence="8 14">
        <text>L-seryl-[protein] + ATP = O-phospho-L-seryl-[protein] + ADP + H(+)</text>
        <dbReference type="Rhea" id="RHEA:17989"/>
        <dbReference type="Rhea" id="RHEA-COMP:9863"/>
        <dbReference type="Rhea" id="RHEA-COMP:11604"/>
        <dbReference type="ChEBI" id="CHEBI:15378"/>
        <dbReference type="ChEBI" id="CHEBI:29999"/>
        <dbReference type="ChEBI" id="CHEBI:30616"/>
        <dbReference type="ChEBI" id="CHEBI:83421"/>
        <dbReference type="ChEBI" id="CHEBI:456216"/>
        <dbReference type="EC" id="2.7.11.1"/>
    </reaction>
</comment>
<evidence type="ECO:0000256" key="1">
    <source>
        <dbReference type="ARBA" id="ARBA00004214"/>
    </source>
</evidence>
<comment type="similarity">
    <text evidence="14">Belongs to the protein kinase superfamily. Ser/Thr protein kinase family. Aurora subfamily.</text>
</comment>
<keyword evidence="5 14" id="KW-0418">Kinase</keyword>
<feature type="binding site" evidence="10 12">
    <location>
        <position position="226"/>
    </location>
    <ligand>
        <name>ATP</name>
        <dbReference type="ChEBI" id="CHEBI:30616"/>
    </ligand>
</feature>
<organism evidence="17">
    <name type="scientific">Bactrocera dorsalis</name>
    <name type="common">Oriental fruit fly</name>
    <name type="synonym">Dacus dorsalis</name>
    <dbReference type="NCBI Taxonomy" id="27457"/>
    <lineage>
        <taxon>Eukaryota</taxon>
        <taxon>Metazoa</taxon>
        <taxon>Ecdysozoa</taxon>
        <taxon>Arthropoda</taxon>
        <taxon>Hexapoda</taxon>
        <taxon>Insecta</taxon>
        <taxon>Pterygota</taxon>
        <taxon>Neoptera</taxon>
        <taxon>Endopterygota</taxon>
        <taxon>Diptera</taxon>
        <taxon>Brachycera</taxon>
        <taxon>Muscomorpha</taxon>
        <taxon>Tephritoidea</taxon>
        <taxon>Tephritidae</taxon>
        <taxon>Bactrocera</taxon>
        <taxon>Bactrocera</taxon>
    </lineage>
</organism>
<dbReference type="FunFam" id="3.30.200.20:FF:000042">
    <property type="entry name" value="Aurora kinase A"/>
    <property type="match status" value="1"/>
</dbReference>
<dbReference type="GO" id="GO:0004674">
    <property type="term" value="F:protein serine/threonine kinase activity"/>
    <property type="evidence" value="ECO:0007669"/>
    <property type="project" value="UniProtKB-KW"/>
</dbReference>
<evidence type="ECO:0000259" key="16">
    <source>
        <dbReference type="PROSITE" id="PS50011"/>
    </source>
</evidence>
<feature type="binding site" evidence="10">
    <location>
        <begin position="275"/>
        <end position="277"/>
    </location>
    <ligand>
        <name>ATP</name>
        <dbReference type="ChEBI" id="CHEBI:30616"/>
    </ligand>
</feature>
<dbReference type="Pfam" id="PF00069">
    <property type="entry name" value="Pkinase"/>
    <property type="match status" value="1"/>
</dbReference>
<evidence type="ECO:0000256" key="11">
    <source>
        <dbReference type="PIRSR" id="PIRSR630616-3"/>
    </source>
</evidence>
<name>A0A034WT24_BACDO</name>
<feature type="binding site" evidence="10">
    <location>
        <begin position="326"/>
        <end position="327"/>
    </location>
    <ligand>
        <name>ATP</name>
        <dbReference type="ChEBI" id="CHEBI:30616"/>
    </ligand>
</feature>
<evidence type="ECO:0000256" key="13">
    <source>
        <dbReference type="RuleBase" id="RU000304"/>
    </source>
</evidence>
<evidence type="ECO:0000256" key="4">
    <source>
        <dbReference type="ARBA" id="ARBA00022741"/>
    </source>
</evidence>
<evidence type="ECO:0000256" key="8">
    <source>
        <dbReference type="ARBA" id="ARBA00048679"/>
    </source>
</evidence>
<dbReference type="SUPFAM" id="SSF56112">
    <property type="entry name" value="Protein kinase-like (PK-like)"/>
    <property type="match status" value="1"/>
</dbReference>
<dbReference type="GO" id="GO:0030261">
    <property type="term" value="P:chromosome condensation"/>
    <property type="evidence" value="ECO:0007669"/>
    <property type="project" value="UniProtKB-ARBA"/>
</dbReference>
<keyword evidence="3 14" id="KW-0808">Transferase</keyword>
<dbReference type="GO" id="GO:0000070">
    <property type="term" value="P:mitotic sister chromatid segregation"/>
    <property type="evidence" value="ECO:0007669"/>
    <property type="project" value="UniProtKB-ARBA"/>
</dbReference>
<feature type="compositionally biased region" description="Polar residues" evidence="15">
    <location>
        <begin position="28"/>
        <end position="37"/>
    </location>
</feature>
<feature type="compositionally biased region" description="Polar residues" evidence="15">
    <location>
        <begin position="115"/>
        <end position="138"/>
    </location>
</feature>
<evidence type="ECO:0000256" key="10">
    <source>
        <dbReference type="PIRSR" id="PIRSR630616-2"/>
    </source>
</evidence>
<feature type="active site" description="Proton acceptor" evidence="9">
    <location>
        <position position="322"/>
    </location>
</feature>
<dbReference type="Gene3D" id="1.10.510.10">
    <property type="entry name" value="Transferase(Phosphotransferase) domain 1"/>
    <property type="match status" value="1"/>
</dbReference>
<protein>
    <recommendedName>
        <fullName evidence="14">Aurora kinase</fullName>
        <ecNumber evidence="14">2.7.11.1</ecNumber>
    </recommendedName>
</protein>
<feature type="compositionally biased region" description="Basic and acidic residues" evidence="15">
    <location>
        <begin position="162"/>
        <end position="186"/>
    </location>
</feature>
<evidence type="ECO:0000313" key="17">
    <source>
        <dbReference type="EMBL" id="JAC57335.1"/>
    </source>
</evidence>
<comment type="subcellular location">
    <subcellularLocation>
        <location evidence="1">Midbody</location>
    </subcellularLocation>
</comment>
<evidence type="ECO:0000256" key="3">
    <source>
        <dbReference type="ARBA" id="ARBA00022679"/>
    </source>
</evidence>
<gene>
    <name evidence="17" type="primary">AURKA</name>
</gene>
<keyword evidence="6 10" id="KW-0067">ATP-binding</keyword>
<evidence type="ECO:0000256" key="9">
    <source>
        <dbReference type="PIRSR" id="PIRSR630616-1"/>
    </source>
</evidence>
<dbReference type="GO" id="GO:0006325">
    <property type="term" value="P:chromatin organization"/>
    <property type="evidence" value="ECO:0007669"/>
    <property type="project" value="UniProtKB-ARBA"/>
</dbReference>
<keyword evidence="4 10" id="KW-0547">Nucleotide-binding</keyword>
<proteinExistence type="inferred from homology"/>
<feature type="binding site" evidence="10">
    <location>
        <position position="340"/>
    </location>
    <ligand>
        <name>ATP</name>
        <dbReference type="ChEBI" id="CHEBI:30616"/>
    </ligand>
</feature>
<evidence type="ECO:0000256" key="14">
    <source>
        <dbReference type="RuleBase" id="RU367134"/>
    </source>
</evidence>
<reference evidence="17" key="1">
    <citation type="journal article" date="2014" name="BMC Genomics">
        <title>Characterizing the developmental transcriptome of the oriental fruit fly, Bactrocera dorsalis (Diptera: Tephritidae) through comparative genomic analysis with Drosophila melanogaster utilizing modENCODE datasets.</title>
        <authorList>
            <person name="Geib S.M."/>
            <person name="Calla B."/>
            <person name="Hall B."/>
            <person name="Hou S."/>
            <person name="Manoukis N.C."/>
        </authorList>
    </citation>
    <scope>NUCLEOTIDE SEQUENCE</scope>
    <source>
        <strain evidence="17">Punador</strain>
    </source>
</reference>
<accession>A0A034WT24</accession>
<dbReference type="Gene3D" id="3.30.200.20">
    <property type="entry name" value="Phosphorylase Kinase, domain 1"/>
    <property type="match status" value="1"/>
</dbReference>
<dbReference type="PROSITE" id="PS00107">
    <property type="entry name" value="PROTEIN_KINASE_ATP"/>
    <property type="match status" value="1"/>
</dbReference>